<evidence type="ECO:0000256" key="1">
    <source>
        <dbReference type="SAM" id="MobiDB-lite"/>
    </source>
</evidence>
<name>A0A0R3BX30_9BRAD</name>
<sequence length="81" mass="8808">MTKWVSRSKDTSGRSPDTIGGHETSILSTPMQAVAEAHALQMRRVAAWTFICSSNRLQLFQKLRGIIQQPGLAVASSPLQG</sequence>
<dbReference type="Proteomes" id="UP000051380">
    <property type="component" value="Unassembled WGS sequence"/>
</dbReference>
<reference evidence="2 3" key="1">
    <citation type="submission" date="2015-09" db="EMBL/GenBank/DDBJ databases">
        <title>Draft Genome Sequence of the Strain BR 3267 (Bradyrhizobium yuanmingense) recommended as inoculant for cowpea in Brazil.</title>
        <authorList>
            <person name="Simoes-Araujo J.L."/>
            <person name="Zilli J.E."/>
        </authorList>
    </citation>
    <scope>NUCLEOTIDE SEQUENCE [LARGE SCALE GENOMIC DNA]</scope>
    <source>
        <strain evidence="2 3">BR3267</strain>
    </source>
</reference>
<gene>
    <name evidence="2" type="ORF">AOQ72_02705</name>
</gene>
<evidence type="ECO:0000313" key="3">
    <source>
        <dbReference type="Proteomes" id="UP000051380"/>
    </source>
</evidence>
<proteinExistence type="predicted"/>
<comment type="caution">
    <text evidence="2">The sequence shown here is derived from an EMBL/GenBank/DDBJ whole genome shotgun (WGS) entry which is preliminary data.</text>
</comment>
<protein>
    <submittedName>
        <fullName evidence="2">Uncharacterized protein</fullName>
    </submittedName>
</protein>
<feature type="region of interest" description="Disordered" evidence="1">
    <location>
        <begin position="1"/>
        <end position="25"/>
    </location>
</feature>
<dbReference type="AlphaFoldDB" id="A0A0R3BX30"/>
<dbReference type="EMBL" id="LJYF01000048">
    <property type="protein sequence ID" value="KRP86910.1"/>
    <property type="molecule type" value="Genomic_DNA"/>
</dbReference>
<evidence type="ECO:0000313" key="2">
    <source>
        <dbReference type="EMBL" id="KRP86910.1"/>
    </source>
</evidence>
<accession>A0A0R3BX30</accession>
<organism evidence="2 3">
    <name type="scientific">Bradyrhizobium yuanmingense</name>
    <dbReference type="NCBI Taxonomy" id="108015"/>
    <lineage>
        <taxon>Bacteria</taxon>
        <taxon>Pseudomonadati</taxon>
        <taxon>Pseudomonadota</taxon>
        <taxon>Alphaproteobacteria</taxon>
        <taxon>Hyphomicrobiales</taxon>
        <taxon>Nitrobacteraceae</taxon>
        <taxon>Bradyrhizobium</taxon>
    </lineage>
</organism>